<dbReference type="EMBL" id="QHLQ01000016">
    <property type="protein sequence ID" value="NIZ62354.1"/>
    <property type="molecule type" value="Genomic_DNA"/>
</dbReference>
<keyword evidence="3" id="KW-1185">Reference proteome</keyword>
<evidence type="ECO:0000256" key="1">
    <source>
        <dbReference type="SAM" id="Phobius"/>
    </source>
</evidence>
<keyword evidence="1" id="KW-0812">Transmembrane</keyword>
<keyword evidence="1" id="KW-0472">Membrane</keyword>
<sequence>MIAMFETLGTQAQLKEVLNLAAEKIGKPDYKFEDLSKAVQLKQEALENSDIDETELRLALWNHQQKALGQEVSFPLAQHSLEVDTLRMGFTFAESTVPDVAPDIWAKIKGLWGDRSDCLSFEDALNLEASRLLGQLMSSGDLSDQEEAEIREQVLKAANCLDDDVVDDVLTAAIQKGDIQAIGAIIAGGSIAGLALAVELGGFAAYILAAKLSAFIPMVGGVGLVSALAVLVNPITVVGAVLGGGVFAWNRNNKSLVGVLARRLLVALALKGQDGQKSLLSDFRQLPQEPAKDVRKLLKIVNRSHYAKRHVIAGTFNGVLPEPYGAPRFGRDELGGHASIEKKLSTEGKTAIAVGGLTLADKIYTAWMIDPTVLKAADFSRSENIETVLGFSVFSQKWDSTEAASRLGFENNLQGYVAEEFVLARLVQAGHSVARPATANMAGFDLIVDGAPVQVKCGQSLGLLNEHFEKYPDIPVIANSELVEKAIDADLEWLQLVHSVEGFGLEPITQMTQTALASGVDLAENSAIMGSIFVSVGGQVWAYSKGQIPLHRLPTEIATEVSLRGGATWLGGLAGNAVGLLAFGPAGVVILGPLGGVAGLLGLSVARGSLEHWFSPEWWEELLIAAEELKEVADKALDRKIEALLDMPVVGSQDFHWLIQRRQDAALAATEARWDLSNSKTNTINDVLDVLFKIEDASLFGADVSIAKSRALKVLSEKPTIAEGSKKWAGKLKGFAKNLTASE</sequence>
<dbReference type="Proteomes" id="UP001429564">
    <property type="component" value="Unassembled WGS sequence"/>
</dbReference>
<proteinExistence type="predicted"/>
<organism evidence="2 3">
    <name type="scientific">Parasedimentitalea denitrificans</name>
    <dbReference type="NCBI Taxonomy" id="2211118"/>
    <lineage>
        <taxon>Bacteria</taxon>
        <taxon>Pseudomonadati</taxon>
        <taxon>Pseudomonadota</taxon>
        <taxon>Alphaproteobacteria</taxon>
        <taxon>Rhodobacterales</taxon>
        <taxon>Paracoccaceae</taxon>
        <taxon>Parasedimentitalea</taxon>
    </lineage>
</organism>
<feature type="transmembrane region" description="Helical" evidence="1">
    <location>
        <begin position="221"/>
        <end position="249"/>
    </location>
</feature>
<evidence type="ECO:0000313" key="3">
    <source>
        <dbReference type="Proteomes" id="UP001429564"/>
    </source>
</evidence>
<name>A0ABX0W9N4_9RHOB</name>
<evidence type="ECO:0000313" key="2">
    <source>
        <dbReference type="EMBL" id="NIZ62354.1"/>
    </source>
</evidence>
<gene>
    <name evidence="2" type="ORF">DL239_15385</name>
</gene>
<keyword evidence="1" id="KW-1133">Transmembrane helix</keyword>
<accession>A0ABX0W9N4</accession>
<feature type="transmembrane region" description="Helical" evidence="1">
    <location>
        <begin position="181"/>
        <end position="209"/>
    </location>
</feature>
<reference evidence="2 3" key="1">
    <citation type="submission" date="2018-05" db="EMBL/GenBank/DDBJ databases">
        <authorList>
            <person name="Zhang Y.-J."/>
        </authorList>
    </citation>
    <scope>NUCLEOTIDE SEQUENCE [LARGE SCALE GENOMIC DNA]</scope>
    <source>
        <strain evidence="2 3">CY04</strain>
    </source>
</reference>
<protein>
    <submittedName>
        <fullName evidence="2">Uncharacterized protein</fullName>
    </submittedName>
</protein>
<comment type="caution">
    <text evidence="2">The sequence shown here is derived from an EMBL/GenBank/DDBJ whole genome shotgun (WGS) entry which is preliminary data.</text>
</comment>